<dbReference type="SMART" id="SM00232">
    <property type="entry name" value="JAB_MPN"/>
    <property type="match status" value="1"/>
</dbReference>
<keyword evidence="16" id="KW-1185">Reference proteome</keyword>
<keyword evidence="10" id="KW-0862">Zinc</keyword>
<feature type="compositionally biased region" description="Pro residues" evidence="13">
    <location>
        <begin position="1"/>
        <end position="18"/>
    </location>
</feature>
<accession>S9THB2</accession>
<dbReference type="GO" id="GO:0006508">
    <property type="term" value="P:proteolysis"/>
    <property type="evidence" value="ECO:0007669"/>
    <property type="project" value="UniProtKB-KW"/>
</dbReference>
<dbReference type="GO" id="GO:0005737">
    <property type="term" value="C:cytoplasm"/>
    <property type="evidence" value="ECO:0007669"/>
    <property type="project" value="UniProtKB-SubCell"/>
</dbReference>
<evidence type="ECO:0000256" key="9">
    <source>
        <dbReference type="ARBA" id="ARBA00022801"/>
    </source>
</evidence>
<dbReference type="GO" id="GO:0008237">
    <property type="term" value="F:metallopeptidase activity"/>
    <property type="evidence" value="ECO:0007669"/>
    <property type="project" value="UniProtKB-KW"/>
</dbReference>
<evidence type="ECO:0000256" key="3">
    <source>
        <dbReference type="ARBA" id="ARBA00006008"/>
    </source>
</evidence>
<evidence type="ECO:0000256" key="13">
    <source>
        <dbReference type="SAM" id="MobiDB-lite"/>
    </source>
</evidence>
<dbReference type="EMBL" id="ATMH01011802">
    <property type="protein sequence ID" value="EPY15728.1"/>
    <property type="molecule type" value="Genomic_DNA"/>
</dbReference>
<keyword evidence="6" id="KW-0645">Protease</keyword>
<comment type="caution">
    <text evidence="15">The sequence shown here is derived from an EMBL/GenBank/DDBJ whole genome shotgun (WGS) entry which is preliminary data.</text>
</comment>
<dbReference type="GO" id="GO:0046872">
    <property type="term" value="F:metal ion binding"/>
    <property type="evidence" value="ECO:0007669"/>
    <property type="project" value="UniProtKB-KW"/>
</dbReference>
<evidence type="ECO:0000256" key="7">
    <source>
        <dbReference type="ARBA" id="ARBA00022723"/>
    </source>
</evidence>
<dbReference type="InterPro" id="IPR037518">
    <property type="entry name" value="MPN"/>
</dbReference>
<keyword evidence="12" id="KW-0539">Nucleus</keyword>
<evidence type="ECO:0000256" key="1">
    <source>
        <dbReference type="ARBA" id="ARBA00004123"/>
    </source>
</evidence>
<evidence type="ECO:0000256" key="6">
    <source>
        <dbReference type="ARBA" id="ARBA00022670"/>
    </source>
</evidence>
<evidence type="ECO:0000256" key="2">
    <source>
        <dbReference type="ARBA" id="ARBA00004496"/>
    </source>
</evidence>
<evidence type="ECO:0000256" key="5">
    <source>
        <dbReference type="ARBA" id="ARBA00022490"/>
    </source>
</evidence>
<dbReference type="AlphaFoldDB" id="S9THB2"/>
<feature type="compositionally biased region" description="Low complexity" evidence="13">
    <location>
        <begin position="19"/>
        <end position="29"/>
    </location>
</feature>
<name>S9THB2_9TRYP</name>
<dbReference type="InterPro" id="IPR000555">
    <property type="entry name" value="JAMM/MPN+_dom"/>
</dbReference>
<evidence type="ECO:0000256" key="4">
    <source>
        <dbReference type="ARBA" id="ARBA00014880"/>
    </source>
</evidence>
<dbReference type="PANTHER" id="PTHR10410">
    <property type="entry name" value="EUKARYOTIC TRANSLATION INITIATION FACTOR 3 -RELATED"/>
    <property type="match status" value="1"/>
</dbReference>
<keyword evidence="7" id="KW-0479">Metal-binding</keyword>
<evidence type="ECO:0000256" key="10">
    <source>
        <dbReference type="ARBA" id="ARBA00022833"/>
    </source>
</evidence>
<keyword evidence="5" id="KW-0963">Cytoplasm</keyword>
<dbReference type="GO" id="GO:0008180">
    <property type="term" value="C:COP9 signalosome"/>
    <property type="evidence" value="ECO:0007669"/>
    <property type="project" value="UniProtKB-KW"/>
</dbReference>
<dbReference type="SUPFAM" id="SSF102712">
    <property type="entry name" value="JAB1/MPN domain"/>
    <property type="match status" value="1"/>
</dbReference>
<feature type="region of interest" description="Disordered" evidence="13">
    <location>
        <begin position="1"/>
        <end position="29"/>
    </location>
</feature>
<dbReference type="Gene3D" id="3.40.140.10">
    <property type="entry name" value="Cytidine Deaminase, domain 2"/>
    <property type="match status" value="1"/>
</dbReference>
<evidence type="ECO:0000259" key="14">
    <source>
        <dbReference type="PROSITE" id="PS50249"/>
    </source>
</evidence>
<dbReference type="FunFam" id="3.40.140.10:FF:000203">
    <property type="entry name" value="COP9 signalosome complex subunit 5"/>
    <property type="match status" value="1"/>
</dbReference>
<proteinExistence type="inferred from homology"/>
<protein>
    <recommendedName>
        <fullName evidence="4">COP9 signalosome complex subunit 5</fullName>
    </recommendedName>
</protein>
<dbReference type="OrthoDB" id="605656at2759"/>
<keyword evidence="9" id="KW-0378">Hydrolase</keyword>
<comment type="subcellular location">
    <subcellularLocation>
        <location evidence="2">Cytoplasm</location>
    </subcellularLocation>
    <subcellularLocation>
        <location evidence="1">Nucleus</location>
    </subcellularLocation>
</comment>
<sequence>MRAAPPAPTPDSTPPPNAPSLATDPAATADLPPEDLRWLLNAHNNAQLTSDAYWVPDAAHMDATRKTKPWRKDEDYFKEVKLSLLAALRMFIHSMRGAPDPRRGTMDWFEVMGLLVGHYQDGVLYVMDSFALPVEASQVECCMTQESQIHMADQLSKYRALGRPDRGCIGWYHTHPGYTCFLSRIDVDTQQQSQRVMDPYVALVLDPVHTLSTGELHVKAFRTYTEPVALQKLEEMQTKGGRGETGGRMEVPSERIKERGKFAHYYYDLPITLVRSSADAAQLDALVAQYWGQFFASNALLANQVSARSA</sequence>
<dbReference type="InterPro" id="IPR050242">
    <property type="entry name" value="JAMM_MPN+_peptidase_M67A"/>
</dbReference>
<keyword evidence="8" id="KW-0736">Signalosome</keyword>
<evidence type="ECO:0000256" key="11">
    <source>
        <dbReference type="ARBA" id="ARBA00023049"/>
    </source>
</evidence>
<evidence type="ECO:0000256" key="8">
    <source>
        <dbReference type="ARBA" id="ARBA00022790"/>
    </source>
</evidence>
<evidence type="ECO:0000256" key="12">
    <source>
        <dbReference type="ARBA" id="ARBA00023242"/>
    </source>
</evidence>
<comment type="similarity">
    <text evidence="3">Belongs to the peptidase M67A family. CSN5 subfamily.</text>
</comment>
<dbReference type="Pfam" id="PF01398">
    <property type="entry name" value="JAB"/>
    <property type="match status" value="1"/>
</dbReference>
<gene>
    <name evidence="15" type="ORF">STCU_11804</name>
</gene>
<feature type="domain" description="MPN" evidence="14">
    <location>
        <begin position="80"/>
        <end position="227"/>
    </location>
</feature>
<reference evidence="15 16" key="1">
    <citation type="journal article" date="2013" name="PLoS ONE">
        <title>Predicting the Proteins of Angomonas deanei, Strigomonas culicis and Their Respective Endosymbionts Reveals New Aspects of the Trypanosomatidae Family.</title>
        <authorList>
            <person name="Motta M.C."/>
            <person name="Martins A.C."/>
            <person name="de Souza S.S."/>
            <person name="Catta-Preta C.M."/>
            <person name="Silva R."/>
            <person name="Klein C.C."/>
            <person name="de Almeida L.G."/>
            <person name="de Lima Cunha O."/>
            <person name="Ciapina L.P."/>
            <person name="Brocchi M."/>
            <person name="Colabardini A.C."/>
            <person name="de Araujo Lima B."/>
            <person name="Machado C.R."/>
            <person name="de Almeida Soares C.M."/>
            <person name="Probst C.M."/>
            <person name="de Menezes C.B."/>
            <person name="Thompson C.E."/>
            <person name="Bartholomeu D.C."/>
            <person name="Gradia D.F."/>
            <person name="Pavoni D.P."/>
            <person name="Grisard E.C."/>
            <person name="Fantinatti-Garboggini F."/>
            <person name="Marchini F.K."/>
            <person name="Rodrigues-Luiz G.F."/>
            <person name="Wagner G."/>
            <person name="Goldman G.H."/>
            <person name="Fietto J.L."/>
            <person name="Elias M.C."/>
            <person name="Goldman M.H."/>
            <person name="Sagot M.F."/>
            <person name="Pereira M."/>
            <person name="Stoco P.H."/>
            <person name="de Mendonca-Neto R.P."/>
            <person name="Teixeira S.M."/>
            <person name="Maciel T.E."/>
            <person name="de Oliveira Mendes T.A."/>
            <person name="Urmenyi T.P."/>
            <person name="de Souza W."/>
            <person name="Schenkman S."/>
            <person name="de Vasconcelos A.T."/>
        </authorList>
    </citation>
    <scope>NUCLEOTIDE SEQUENCE [LARGE SCALE GENOMIC DNA]</scope>
</reference>
<organism evidence="15 16">
    <name type="scientific">Strigomonas culicis</name>
    <dbReference type="NCBI Taxonomy" id="28005"/>
    <lineage>
        <taxon>Eukaryota</taxon>
        <taxon>Discoba</taxon>
        <taxon>Euglenozoa</taxon>
        <taxon>Kinetoplastea</taxon>
        <taxon>Metakinetoplastina</taxon>
        <taxon>Trypanosomatida</taxon>
        <taxon>Trypanosomatidae</taxon>
        <taxon>Strigomonadinae</taxon>
        <taxon>Strigomonas</taxon>
    </lineage>
</organism>
<dbReference type="Proteomes" id="UP000015354">
    <property type="component" value="Unassembled WGS sequence"/>
</dbReference>
<dbReference type="PROSITE" id="PS50249">
    <property type="entry name" value="MPN"/>
    <property type="match status" value="1"/>
</dbReference>
<keyword evidence="11" id="KW-0482">Metalloprotease</keyword>
<evidence type="ECO:0000313" key="16">
    <source>
        <dbReference type="Proteomes" id="UP000015354"/>
    </source>
</evidence>
<evidence type="ECO:0000313" key="15">
    <source>
        <dbReference type="EMBL" id="EPY15728.1"/>
    </source>
</evidence>